<organism evidence="3 4">
    <name type="scientific">Rhizophagus irregularis</name>
    <dbReference type="NCBI Taxonomy" id="588596"/>
    <lineage>
        <taxon>Eukaryota</taxon>
        <taxon>Fungi</taxon>
        <taxon>Fungi incertae sedis</taxon>
        <taxon>Mucoromycota</taxon>
        <taxon>Glomeromycotina</taxon>
        <taxon>Glomeromycetes</taxon>
        <taxon>Glomerales</taxon>
        <taxon>Glomeraceae</taxon>
        <taxon>Rhizophagus</taxon>
    </lineage>
</organism>
<evidence type="ECO:0000256" key="2">
    <source>
        <dbReference type="SAM" id="Phobius"/>
    </source>
</evidence>
<accession>A0A915ZYY6</accession>
<keyword evidence="2" id="KW-0812">Transmembrane</keyword>
<proteinExistence type="predicted"/>
<evidence type="ECO:0000313" key="3">
    <source>
        <dbReference type="EMBL" id="CAB5395937.1"/>
    </source>
</evidence>
<gene>
    <name evidence="3" type="ORF">CHRIB12_LOCUS24088</name>
</gene>
<dbReference type="AlphaFoldDB" id="A0A915ZYY6"/>
<feature type="transmembrane region" description="Helical" evidence="2">
    <location>
        <begin position="101"/>
        <end position="118"/>
    </location>
</feature>
<evidence type="ECO:0000313" key="4">
    <source>
        <dbReference type="Proteomes" id="UP000684084"/>
    </source>
</evidence>
<dbReference type="EMBL" id="CAGKOT010000106">
    <property type="protein sequence ID" value="CAB5395937.1"/>
    <property type="molecule type" value="Genomic_DNA"/>
</dbReference>
<feature type="region of interest" description="Disordered" evidence="1">
    <location>
        <begin position="185"/>
        <end position="207"/>
    </location>
</feature>
<evidence type="ECO:0000256" key="1">
    <source>
        <dbReference type="SAM" id="MobiDB-lite"/>
    </source>
</evidence>
<reference evidence="3" key="1">
    <citation type="submission" date="2020-05" db="EMBL/GenBank/DDBJ databases">
        <authorList>
            <person name="Rincon C."/>
            <person name="Sanders R I."/>
            <person name="Robbins C."/>
            <person name="Chaturvedi A."/>
        </authorList>
    </citation>
    <scope>NUCLEOTIDE SEQUENCE</scope>
    <source>
        <strain evidence="3">CHB12</strain>
    </source>
</reference>
<dbReference type="Proteomes" id="UP000684084">
    <property type="component" value="Unassembled WGS sequence"/>
</dbReference>
<feature type="transmembrane region" description="Helical" evidence="2">
    <location>
        <begin position="20"/>
        <end position="39"/>
    </location>
</feature>
<keyword evidence="2" id="KW-0472">Membrane</keyword>
<dbReference type="OrthoDB" id="2308209at2759"/>
<name>A0A915ZYY6_9GLOM</name>
<feature type="transmembrane region" description="Helical" evidence="2">
    <location>
        <begin position="145"/>
        <end position="167"/>
    </location>
</feature>
<sequence>MVKPLHEQPNLFRRIRILQLSTVIIISFLEIIQVIAFIGKLKDSKPITYYLSSATFNLYGIKLLYHIVIFLTLMSTTYYFARFSHRWYHGPYQTDIYVDLVMFYLWVISGFTNVYPLLKGIKWECANEAFGSNIDFLMRVECDGYLFSTIFGWFMILEFFTSTILYLRLWKTRNWWDNNNTAVEDGESEKGINLGTDEETPSTESTKISPYEQHRLELDLGPRNSSNINLKQIF</sequence>
<feature type="transmembrane region" description="Helical" evidence="2">
    <location>
        <begin position="59"/>
        <end position="81"/>
    </location>
</feature>
<keyword evidence="2" id="KW-1133">Transmembrane helix</keyword>
<dbReference type="VEuPathDB" id="FungiDB:RhiirFUN_011992"/>
<protein>
    <submittedName>
        <fullName evidence="3">Uncharacterized protein</fullName>
    </submittedName>
</protein>
<comment type="caution">
    <text evidence="3">The sequence shown here is derived from an EMBL/GenBank/DDBJ whole genome shotgun (WGS) entry which is preliminary data.</text>
</comment>